<dbReference type="PROSITE" id="PS50979">
    <property type="entry name" value="BC"/>
    <property type="match status" value="1"/>
</dbReference>
<dbReference type="InterPro" id="IPR011054">
    <property type="entry name" value="Rudment_hybrid_motif"/>
</dbReference>
<evidence type="ECO:0000256" key="5">
    <source>
        <dbReference type="ARBA" id="ARBA00022946"/>
    </source>
</evidence>
<dbReference type="SUPFAM" id="SSF52440">
    <property type="entry name" value="PreATP-grasp domain"/>
    <property type="match status" value="1"/>
</dbReference>
<evidence type="ECO:0000256" key="7">
    <source>
        <dbReference type="PROSITE-ProRule" id="PRU00409"/>
    </source>
</evidence>
<keyword evidence="3 7" id="KW-0547">Nucleotide-binding</keyword>
<evidence type="ECO:0000259" key="8">
    <source>
        <dbReference type="PROSITE" id="PS50968"/>
    </source>
</evidence>
<reference evidence="11 12" key="1">
    <citation type="journal article" date="2012" name="J. Bacteriol.">
        <title>Genome sequence of Sphingobium indicum B90A, a hexachlorocyclohexane-degrading bacterium.</title>
        <authorList>
            <person name="Anand S."/>
            <person name="Sangwan N."/>
            <person name="Lata P."/>
            <person name="Kaur J."/>
            <person name="Dua A."/>
            <person name="Singh A.K."/>
            <person name="Verma M."/>
            <person name="Kaur J."/>
            <person name="Khurana J.P."/>
            <person name="Khurana P."/>
            <person name="Mathur S."/>
            <person name="Lal R."/>
        </authorList>
    </citation>
    <scope>NUCLEOTIDE SEQUENCE [LARGE SCALE GENOMIC DNA]</scope>
    <source>
        <strain evidence="12">DSM 16412 / CCM 7286 / MTCC 6364 / B90A</strain>
    </source>
</reference>
<dbReference type="InterPro" id="IPR050856">
    <property type="entry name" value="Biotin_carboxylase_complex"/>
</dbReference>
<evidence type="ECO:0000256" key="1">
    <source>
        <dbReference type="ARBA" id="ARBA00001953"/>
    </source>
</evidence>
<evidence type="ECO:0000313" key="11">
    <source>
        <dbReference type="EMBL" id="APL93583.1"/>
    </source>
</evidence>
<dbReference type="PROSITE" id="PS50975">
    <property type="entry name" value="ATP_GRASP"/>
    <property type="match status" value="1"/>
</dbReference>
<evidence type="ECO:0000256" key="2">
    <source>
        <dbReference type="ARBA" id="ARBA00022598"/>
    </source>
</evidence>
<dbReference type="PROSITE" id="PS00188">
    <property type="entry name" value="BIOTIN"/>
    <property type="match status" value="1"/>
</dbReference>
<gene>
    <name evidence="11" type="ORF">SIDU_03070</name>
</gene>
<dbReference type="GO" id="GO:0016874">
    <property type="term" value="F:ligase activity"/>
    <property type="evidence" value="ECO:0007669"/>
    <property type="project" value="UniProtKB-KW"/>
</dbReference>
<evidence type="ECO:0000259" key="9">
    <source>
        <dbReference type="PROSITE" id="PS50975"/>
    </source>
</evidence>
<feature type="domain" description="Biotin carboxylation" evidence="10">
    <location>
        <begin position="1"/>
        <end position="449"/>
    </location>
</feature>
<dbReference type="InterPro" id="IPR005479">
    <property type="entry name" value="CPAse_ATP-bd"/>
</dbReference>
<name>A0A1L5BL40_SPHIB</name>
<keyword evidence="4 7" id="KW-0067">ATP-binding</keyword>
<sequence length="626" mass="66935">MIQSLLIANRGEIACRIIRTARRLGIRTVAVYSDADARALHVREADEAVHIGPSPARESYLIGDRIIAAAKATGAQAIHPGYGFLSENAAFAQAVIDASLIWVGPNPASITAMGLKDAAKKLMSQAGVPVTPGYLGEDQSAARLQSEADAIGYPVLIKAVAGGGGKGMRRVDAQADFADALLSCQREAASSFGNDQVLIEKYILSPRHIEVQVFGDSHGQVVHLFERDCSLQRRHQKVIEEAPAPGMDAATREAICGAAVRAAQAVDYVGAGTIEFIADASEGLRADRIWFMEMNTRLQVEHPVTEEITGVDLVEWQLRVASGEPLPKKQEQLSINGHAIEARLYAEDPAKGFLPSPGRIDRLLFDSGARVETGVESGDTVSSFYDPMIAKVICHGPDREAARTDLLRWLDGSFVGPLHTNKPFLHACLSMADFAEGRLDTGLIERQGEALTAIDGPSNRVLAAAGQRFRKDWTGREDREGLFGFRLNAAPKTRIDLFVDGRHVVADAASGDLRTGLRSAMERDGTIIVTQAGQSWFFSQTPPVKAGGAAASDGAILSPMPGRIIAVAVAKGDRVAKGQKLVTLEAMKMEHSLTAPFDGVVAELDATEGGQVSEGTLLVLVERGED</sequence>
<evidence type="ECO:0000313" key="12">
    <source>
        <dbReference type="Proteomes" id="UP000004550"/>
    </source>
</evidence>
<dbReference type="InterPro" id="IPR011053">
    <property type="entry name" value="Single_hybrid_motif"/>
</dbReference>
<dbReference type="Pfam" id="PF02786">
    <property type="entry name" value="CPSase_L_D2"/>
    <property type="match status" value="1"/>
</dbReference>
<evidence type="ECO:0000256" key="4">
    <source>
        <dbReference type="ARBA" id="ARBA00022840"/>
    </source>
</evidence>
<dbReference type="InterPro" id="IPR005481">
    <property type="entry name" value="BC-like_N"/>
</dbReference>
<dbReference type="InterPro" id="IPR016185">
    <property type="entry name" value="PreATP-grasp_dom_sf"/>
</dbReference>
<dbReference type="InterPro" id="IPR011761">
    <property type="entry name" value="ATP-grasp"/>
</dbReference>
<dbReference type="GO" id="GO:0005524">
    <property type="term" value="F:ATP binding"/>
    <property type="evidence" value="ECO:0007669"/>
    <property type="project" value="UniProtKB-UniRule"/>
</dbReference>
<evidence type="ECO:0000256" key="6">
    <source>
        <dbReference type="ARBA" id="ARBA00023267"/>
    </source>
</evidence>
<comment type="cofactor">
    <cofactor evidence="1">
        <name>biotin</name>
        <dbReference type="ChEBI" id="CHEBI:57586"/>
    </cofactor>
</comment>
<dbReference type="SUPFAM" id="SSF51246">
    <property type="entry name" value="Rudiment single hybrid motif"/>
    <property type="match status" value="1"/>
</dbReference>
<dbReference type="FunFam" id="2.40.50.100:FF:000003">
    <property type="entry name" value="Acetyl-CoA carboxylase biotin carboxyl carrier protein"/>
    <property type="match status" value="1"/>
</dbReference>
<dbReference type="PROSITE" id="PS00867">
    <property type="entry name" value="CPSASE_2"/>
    <property type="match status" value="1"/>
</dbReference>
<dbReference type="FunFam" id="3.30.470.20:FF:000028">
    <property type="entry name" value="Methylcrotonoyl-CoA carboxylase subunit alpha, mitochondrial"/>
    <property type="match status" value="1"/>
</dbReference>
<dbReference type="InterPro" id="IPR000089">
    <property type="entry name" value="Biotin_lipoyl"/>
</dbReference>
<keyword evidence="6" id="KW-0092">Biotin</keyword>
<dbReference type="PROSITE" id="PS50968">
    <property type="entry name" value="BIOTINYL_LIPOYL"/>
    <property type="match status" value="1"/>
</dbReference>
<dbReference type="FunFam" id="3.30.1490.20:FF:000003">
    <property type="entry name" value="acetyl-CoA carboxylase isoform X1"/>
    <property type="match status" value="1"/>
</dbReference>
<dbReference type="GO" id="GO:0046872">
    <property type="term" value="F:metal ion binding"/>
    <property type="evidence" value="ECO:0007669"/>
    <property type="project" value="InterPro"/>
</dbReference>
<dbReference type="EMBL" id="CP013070">
    <property type="protein sequence ID" value="APL93583.1"/>
    <property type="molecule type" value="Genomic_DNA"/>
</dbReference>
<dbReference type="Pfam" id="PF02785">
    <property type="entry name" value="Biotin_carb_C"/>
    <property type="match status" value="1"/>
</dbReference>
<dbReference type="InterPro" id="IPR001882">
    <property type="entry name" value="Biotin_BS"/>
</dbReference>
<dbReference type="RefSeq" id="WP_007682762.1">
    <property type="nucleotide sequence ID" value="NZ_CP013070.1"/>
</dbReference>
<dbReference type="Pfam" id="PF00289">
    <property type="entry name" value="Biotin_carb_N"/>
    <property type="match status" value="1"/>
</dbReference>
<accession>A0A1L5BL40</accession>
<dbReference type="Gene3D" id="3.30.470.20">
    <property type="entry name" value="ATP-grasp fold, B domain"/>
    <property type="match status" value="1"/>
</dbReference>
<keyword evidence="5" id="KW-0809">Transit peptide</keyword>
<keyword evidence="2" id="KW-0436">Ligase</keyword>
<dbReference type="KEGG" id="sinb:SIDU_03070"/>
<dbReference type="SUPFAM" id="SSF56059">
    <property type="entry name" value="Glutathione synthetase ATP-binding domain-like"/>
    <property type="match status" value="1"/>
</dbReference>
<dbReference type="AlphaFoldDB" id="A0A1L5BL40"/>
<organism evidence="11 12">
    <name type="scientific">Sphingobium indicum (strain DSM 16412 / CCM 7286 / MTCC 6364 / B90A)</name>
    <dbReference type="NCBI Taxonomy" id="861109"/>
    <lineage>
        <taxon>Bacteria</taxon>
        <taxon>Pseudomonadati</taxon>
        <taxon>Pseudomonadota</taxon>
        <taxon>Alphaproteobacteria</taxon>
        <taxon>Sphingomonadales</taxon>
        <taxon>Sphingomonadaceae</taxon>
        <taxon>Sphingobium</taxon>
    </lineage>
</organism>
<dbReference type="InterPro" id="IPR005482">
    <property type="entry name" value="Biotin_COase_C"/>
</dbReference>
<dbReference type="Gene3D" id="2.40.50.100">
    <property type="match status" value="1"/>
</dbReference>
<protein>
    <submittedName>
        <fullName evidence="11">Methylcrotonoyl-CoA carboxylase</fullName>
    </submittedName>
</protein>
<dbReference type="FunFam" id="3.40.50.20:FF:000010">
    <property type="entry name" value="Propionyl-CoA carboxylase subunit alpha"/>
    <property type="match status" value="1"/>
</dbReference>
<dbReference type="Proteomes" id="UP000004550">
    <property type="component" value="Chromosome"/>
</dbReference>
<dbReference type="PANTHER" id="PTHR18866:SF33">
    <property type="entry name" value="METHYLCROTONOYL-COA CARBOXYLASE SUBUNIT ALPHA, MITOCHONDRIAL-RELATED"/>
    <property type="match status" value="1"/>
</dbReference>
<dbReference type="InterPro" id="IPR011764">
    <property type="entry name" value="Biotin_carboxylation_dom"/>
</dbReference>
<dbReference type="PANTHER" id="PTHR18866">
    <property type="entry name" value="CARBOXYLASE:PYRUVATE/ACETYL-COA/PROPIONYL-COA CARBOXYLASE"/>
    <property type="match status" value="1"/>
</dbReference>
<dbReference type="CDD" id="cd06850">
    <property type="entry name" value="biotinyl_domain"/>
    <property type="match status" value="1"/>
</dbReference>
<dbReference type="SMART" id="SM00878">
    <property type="entry name" value="Biotin_carb_C"/>
    <property type="match status" value="1"/>
</dbReference>
<feature type="domain" description="ATP-grasp" evidence="9">
    <location>
        <begin position="120"/>
        <end position="322"/>
    </location>
</feature>
<evidence type="ECO:0000256" key="3">
    <source>
        <dbReference type="ARBA" id="ARBA00022741"/>
    </source>
</evidence>
<dbReference type="Pfam" id="PF00364">
    <property type="entry name" value="Biotin_lipoyl"/>
    <property type="match status" value="1"/>
</dbReference>
<proteinExistence type="predicted"/>
<evidence type="ECO:0000259" key="10">
    <source>
        <dbReference type="PROSITE" id="PS50979"/>
    </source>
</evidence>
<feature type="domain" description="Lipoyl-binding" evidence="8">
    <location>
        <begin position="543"/>
        <end position="622"/>
    </location>
</feature>
<dbReference type="SUPFAM" id="SSF51230">
    <property type="entry name" value="Single hybrid motif"/>
    <property type="match status" value="1"/>
</dbReference>